<evidence type="ECO:0000313" key="1">
    <source>
        <dbReference type="EMBL" id="MBW3091911.1"/>
    </source>
</evidence>
<dbReference type="EMBL" id="JAHBBH010000005">
    <property type="protein sequence ID" value="MBW3091911.1"/>
    <property type="molecule type" value="Genomic_DNA"/>
</dbReference>
<comment type="caution">
    <text evidence="1">The sequence shown here is derived from an EMBL/GenBank/DDBJ whole genome shotgun (WGS) entry which is preliminary data.</text>
</comment>
<protein>
    <submittedName>
        <fullName evidence="1">Glycosyl hydrolase</fullName>
    </submittedName>
</protein>
<dbReference type="Proteomes" id="UP000700815">
    <property type="component" value="Unassembled WGS sequence"/>
</dbReference>
<sequence>MKFGVNYTPSGEWFYSWLNPDWNAIRRDLEQIADLGADHVRVFPLWTLLQPNRTWINPKALADLRRMVEIGGEAGLDVYVDVIQGHLSSFDFVPSWLVSWHDASMFADEPSIEAQCDLVKAIYGALADVKAFAGLTLGNECNQFTDRTHPRRMFAMPDQIGAWLDRLIGSVESRAHEDGRVILHSENDAVWYMDGHAFRPQYASRKGDITTVHSWVFNGTGQHYGPMSLESTHHAAWLVELSKAFASDPHRPVWVQEIGAPGNVVAPEDAPAFCRESVEAIEDCPDVYGITWWCSHRIPKTFSDFPFFEHELGLFDVDGTLTDVGEAFRDAIRSAKEAAPAPAPRTTAIAIPVDEQGDPTLRAALAPAGSVFEAWMGLTRQGERPCLITSADADDPDKLAARGITRVEKVEAVAGNAYSAVSDPAFADKGE</sequence>
<keyword evidence="2" id="KW-1185">Reference proteome</keyword>
<dbReference type="GO" id="GO:0016787">
    <property type="term" value="F:hydrolase activity"/>
    <property type="evidence" value="ECO:0007669"/>
    <property type="project" value="UniProtKB-KW"/>
</dbReference>
<gene>
    <name evidence="1" type="ORF">KIH79_02870</name>
</gene>
<reference evidence="1 2" key="1">
    <citation type="submission" date="2021-05" db="EMBL/GenBank/DDBJ databases">
        <title>Phylogenetic classification of ten novel species belonging to the genus Bifidobacterium comprising B. colchicus sp. nov., B. abeli sp. nov., B. bicoloris sp. nov., B. guerezis sp. nov., B. rosaliae sp. nov., B. santillanensis sp. nov., B. argentati sp. nov., B. amazzoni sp. nov., B. pluviali sp. nov., and B. pinnaculum sp. nov.</title>
        <authorList>
            <person name="Lugli G.A."/>
            <person name="Ruiz Garcia L."/>
            <person name="Margolles A."/>
            <person name="Ventura M."/>
        </authorList>
    </citation>
    <scope>NUCLEOTIDE SEQUENCE [LARGE SCALE GENOMIC DNA]</scope>
    <source>
        <strain evidence="1 2">82T10</strain>
    </source>
</reference>
<name>A0ABS6WFA2_9BIFI</name>
<accession>A0ABS6WFA2</accession>
<organism evidence="1 2">
    <name type="scientific">Bifidobacterium miconis</name>
    <dbReference type="NCBI Taxonomy" id="2834435"/>
    <lineage>
        <taxon>Bacteria</taxon>
        <taxon>Bacillati</taxon>
        <taxon>Actinomycetota</taxon>
        <taxon>Actinomycetes</taxon>
        <taxon>Bifidobacteriales</taxon>
        <taxon>Bifidobacteriaceae</taxon>
        <taxon>Bifidobacterium</taxon>
    </lineage>
</organism>
<dbReference type="RefSeq" id="WP_219058015.1">
    <property type="nucleotide sequence ID" value="NZ_JAHBBH010000005.1"/>
</dbReference>
<keyword evidence="1" id="KW-0378">Hydrolase</keyword>
<proteinExistence type="predicted"/>
<evidence type="ECO:0000313" key="2">
    <source>
        <dbReference type="Proteomes" id="UP000700815"/>
    </source>
</evidence>